<organism evidence="7 8">
    <name type="scientific">Psilocybe cf. subviscida</name>
    <dbReference type="NCBI Taxonomy" id="2480587"/>
    <lineage>
        <taxon>Eukaryota</taxon>
        <taxon>Fungi</taxon>
        <taxon>Dikarya</taxon>
        <taxon>Basidiomycota</taxon>
        <taxon>Agaricomycotina</taxon>
        <taxon>Agaricomycetes</taxon>
        <taxon>Agaricomycetidae</taxon>
        <taxon>Agaricales</taxon>
        <taxon>Agaricineae</taxon>
        <taxon>Strophariaceae</taxon>
        <taxon>Psilocybe</taxon>
    </lineage>
</organism>
<dbReference type="Gene3D" id="1.10.510.10">
    <property type="entry name" value="Transferase(Phosphotransferase) domain 1"/>
    <property type="match status" value="1"/>
</dbReference>
<dbReference type="PANTHER" id="PTHR45646:SF11">
    <property type="entry name" value="SERINE_THREONINE-PROTEIN KINASE DOA"/>
    <property type="match status" value="1"/>
</dbReference>
<evidence type="ECO:0000259" key="6">
    <source>
        <dbReference type="PROSITE" id="PS50011"/>
    </source>
</evidence>
<dbReference type="GO" id="GO:0005524">
    <property type="term" value="F:ATP binding"/>
    <property type="evidence" value="ECO:0007669"/>
    <property type="project" value="UniProtKB-KW"/>
</dbReference>
<dbReference type="EMBL" id="JAACJJ010000042">
    <property type="protein sequence ID" value="KAF5316225.1"/>
    <property type="molecule type" value="Genomic_DNA"/>
</dbReference>
<dbReference type="SUPFAM" id="SSF56112">
    <property type="entry name" value="Protein kinase-like (PK-like)"/>
    <property type="match status" value="1"/>
</dbReference>
<keyword evidence="5" id="KW-0067">ATP-binding</keyword>
<dbReference type="Proteomes" id="UP000567179">
    <property type="component" value="Unassembled WGS sequence"/>
</dbReference>
<dbReference type="SMART" id="SM00220">
    <property type="entry name" value="S_TKc"/>
    <property type="match status" value="1"/>
</dbReference>
<dbReference type="PROSITE" id="PS50011">
    <property type="entry name" value="PROTEIN_KINASE_DOM"/>
    <property type="match status" value="1"/>
</dbReference>
<dbReference type="InterPro" id="IPR011009">
    <property type="entry name" value="Kinase-like_dom_sf"/>
</dbReference>
<evidence type="ECO:0000256" key="1">
    <source>
        <dbReference type="ARBA" id="ARBA00022527"/>
    </source>
</evidence>
<keyword evidence="2" id="KW-0808">Transferase</keyword>
<keyword evidence="3" id="KW-0547">Nucleotide-binding</keyword>
<protein>
    <recommendedName>
        <fullName evidence="6">Protein kinase domain-containing protein</fullName>
    </recommendedName>
</protein>
<sequence>MPLPTNHLDQMFLQLISGVQALHKEFLVHSDLSPDNIELLDAFITTRRDYDPETGEFADKIVLSCIKIRLAYYGDLGLRSLVPGTDEYRAPEAVFNRRATYAADNFALGCVMGEIALGTPIFPPCEPGPLYEREKALLFNAISGPFSQQTAAQIESVFPRIFDEVSVKPICYNGISEEIRFSLKKAVPVRYMFDNMDMAEIMEGLICTDPENRSALEDILCCDYFRLYP</sequence>
<dbReference type="PANTHER" id="PTHR45646">
    <property type="entry name" value="SERINE/THREONINE-PROTEIN KINASE DOA-RELATED"/>
    <property type="match status" value="1"/>
</dbReference>
<dbReference type="InterPro" id="IPR051175">
    <property type="entry name" value="CLK_kinases"/>
</dbReference>
<comment type="caution">
    <text evidence="7">The sequence shown here is derived from an EMBL/GenBank/DDBJ whole genome shotgun (WGS) entry which is preliminary data.</text>
</comment>
<name>A0A8H5EXI1_9AGAR</name>
<evidence type="ECO:0000256" key="4">
    <source>
        <dbReference type="ARBA" id="ARBA00022777"/>
    </source>
</evidence>
<keyword evidence="4" id="KW-0418">Kinase</keyword>
<evidence type="ECO:0000256" key="2">
    <source>
        <dbReference type="ARBA" id="ARBA00022679"/>
    </source>
</evidence>
<dbReference type="OrthoDB" id="3068150at2759"/>
<keyword evidence="1" id="KW-0723">Serine/threonine-protein kinase</keyword>
<dbReference type="InterPro" id="IPR000719">
    <property type="entry name" value="Prot_kinase_dom"/>
</dbReference>
<accession>A0A8H5EXI1</accession>
<proteinExistence type="predicted"/>
<dbReference type="GO" id="GO:0004674">
    <property type="term" value="F:protein serine/threonine kinase activity"/>
    <property type="evidence" value="ECO:0007669"/>
    <property type="project" value="UniProtKB-KW"/>
</dbReference>
<evidence type="ECO:0000256" key="3">
    <source>
        <dbReference type="ARBA" id="ARBA00022741"/>
    </source>
</evidence>
<evidence type="ECO:0000313" key="7">
    <source>
        <dbReference type="EMBL" id="KAF5316225.1"/>
    </source>
</evidence>
<dbReference type="AlphaFoldDB" id="A0A8H5EXI1"/>
<gene>
    <name evidence="7" type="ORF">D9619_006530</name>
</gene>
<evidence type="ECO:0000313" key="8">
    <source>
        <dbReference type="Proteomes" id="UP000567179"/>
    </source>
</evidence>
<evidence type="ECO:0000256" key="5">
    <source>
        <dbReference type="ARBA" id="ARBA00022840"/>
    </source>
</evidence>
<keyword evidence="8" id="KW-1185">Reference proteome</keyword>
<feature type="domain" description="Protein kinase" evidence="6">
    <location>
        <begin position="1"/>
        <end position="225"/>
    </location>
</feature>
<reference evidence="7 8" key="1">
    <citation type="journal article" date="2020" name="ISME J.">
        <title>Uncovering the hidden diversity of litter-decomposition mechanisms in mushroom-forming fungi.</title>
        <authorList>
            <person name="Floudas D."/>
            <person name="Bentzer J."/>
            <person name="Ahren D."/>
            <person name="Johansson T."/>
            <person name="Persson P."/>
            <person name="Tunlid A."/>
        </authorList>
    </citation>
    <scope>NUCLEOTIDE SEQUENCE [LARGE SCALE GENOMIC DNA]</scope>
    <source>
        <strain evidence="7 8">CBS 101986</strain>
    </source>
</reference>
<dbReference type="GO" id="GO:0005634">
    <property type="term" value="C:nucleus"/>
    <property type="evidence" value="ECO:0007669"/>
    <property type="project" value="TreeGrafter"/>
</dbReference>
<dbReference type="Pfam" id="PF00069">
    <property type="entry name" value="Pkinase"/>
    <property type="match status" value="1"/>
</dbReference>